<evidence type="ECO:0000256" key="3">
    <source>
        <dbReference type="ARBA" id="ARBA00023125"/>
    </source>
</evidence>
<dbReference type="RefSeq" id="WP_058371027.1">
    <property type="nucleotide sequence ID" value="NZ_LNTB01000001.1"/>
</dbReference>
<evidence type="ECO:0000256" key="1">
    <source>
        <dbReference type="ARBA" id="ARBA00010462"/>
    </source>
</evidence>
<dbReference type="SUPFAM" id="SSF55979">
    <property type="entry name" value="DNA clamp"/>
    <property type="match status" value="2"/>
</dbReference>
<feature type="domain" description="Proliferating cell nuclear antigen PCNA C-terminal" evidence="6">
    <location>
        <begin position="131"/>
        <end position="251"/>
    </location>
</feature>
<dbReference type="PANTHER" id="PTHR11352">
    <property type="entry name" value="PROLIFERATING CELL NUCLEAR ANTIGEN"/>
    <property type="match status" value="1"/>
</dbReference>
<dbReference type="InterPro" id="IPR046938">
    <property type="entry name" value="DNA_clamp_sf"/>
</dbReference>
<dbReference type="GO" id="GO:0006275">
    <property type="term" value="P:regulation of DNA replication"/>
    <property type="evidence" value="ECO:0007669"/>
    <property type="project" value="UniProtKB-UniRule"/>
</dbReference>
<dbReference type="OrthoDB" id="14749at2157"/>
<dbReference type="InterPro" id="IPR022649">
    <property type="entry name" value="Pr_cel_nuc_antig_C"/>
</dbReference>
<dbReference type="Pfam" id="PF00705">
    <property type="entry name" value="PCNA_N"/>
    <property type="match status" value="1"/>
</dbReference>
<dbReference type="NCBIfam" id="NF002218">
    <property type="entry name" value="PRK01115.1-1"/>
    <property type="match status" value="1"/>
</dbReference>
<name>A0A0V8RW95_PYROC</name>
<dbReference type="EMBL" id="LNTB01000001">
    <property type="protein sequence ID" value="KSW12345.1"/>
    <property type="molecule type" value="Genomic_DNA"/>
</dbReference>
<comment type="similarity">
    <text evidence="1 4">Belongs to the PCNA family.</text>
</comment>
<comment type="function">
    <text evidence="4">Sliding clamp subunit that acts as a moving platform for DNA processing. Responsible for tethering the catalytic subunit of DNA polymerase and other proteins to DNA during high-speed replication.</text>
</comment>
<protein>
    <recommendedName>
        <fullName evidence="4">DNA polymerase sliding clamp</fullName>
    </recommendedName>
    <alternativeName>
        <fullName evidence="4">Proliferating cell nuclear antigen homolog</fullName>
        <shortName evidence="4">PCNA</shortName>
    </alternativeName>
</protein>
<organism evidence="7 8">
    <name type="scientific">Pyrodictium occultum</name>
    <dbReference type="NCBI Taxonomy" id="2309"/>
    <lineage>
        <taxon>Archaea</taxon>
        <taxon>Thermoproteota</taxon>
        <taxon>Thermoprotei</taxon>
        <taxon>Desulfurococcales</taxon>
        <taxon>Pyrodictiaceae</taxon>
        <taxon>Pyrodictium</taxon>
    </lineage>
</organism>
<feature type="domain" description="Proliferating cell nuclear antigen PCNA N-terminal" evidence="5">
    <location>
        <begin position="6"/>
        <end position="116"/>
    </location>
</feature>
<dbReference type="AlphaFoldDB" id="A0A0V8RW95"/>
<evidence type="ECO:0000256" key="4">
    <source>
        <dbReference type="HAMAP-Rule" id="MF_00317"/>
    </source>
</evidence>
<dbReference type="GO" id="GO:0003677">
    <property type="term" value="F:DNA binding"/>
    <property type="evidence" value="ECO:0007669"/>
    <property type="project" value="UniProtKB-UniRule"/>
</dbReference>
<accession>A0A0V8RW95</accession>
<evidence type="ECO:0000313" key="8">
    <source>
        <dbReference type="Proteomes" id="UP000053352"/>
    </source>
</evidence>
<comment type="caution">
    <text evidence="7">The sequence shown here is derived from an EMBL/GenBank/DDBJ whole genome shotgun (WGS) entry which is preliminary data.</text>
</comment>
<dbReference type="Proteomes" id="UP000053352">
    <property type="component" value="Unassembled WGS sequence"/>
</dbReference>
<dbReference type="Gene3D" id="3.70.10.10">
    <property type="match status" value="1"/>
</dbReference>
<reference evidence="7 8" key="1">
    <citation type="submission" date="2015-11" db="EMBL/GenBank/DDBJ databases">
        <title>Genome sequence of Pyrodictium occultum PL-19, a marine hyperthermophilic archaeon isolated from Volcano, Italy.</title>
        <authorList>
            <person name="Utturkar S."/>
            <person name="Huber H."/>
            <person name="Leptihn S."/>
            <person name="Brown S."/>
            <person name="Stetter K.O."/>
            <person name="Podar M."/>
        </authorList>
    </citation>
    <scope>NUCLEOTIDE SEQUENCE [LARGE SCALE GENOMIC DNA]</scope>
    <source>
        <strain evidence="7 8">PL-19</strain>
    </source>
</reference>
<dbReference type="HAMAP" id="MF_00317">
    <property type="entry name" value="DNApol_clamp_arch"/>
    <property type="match status" value="1"/>
</dbReference>
<keyword evidence="3 4" id="KW-0238">DNA-binding</keyword>
<dbReference type="PANTHER" id="PTHR11352:SF0">
    <property type="entry name" value="PROLIFERATING CELL NUCLEAR ANTIGEN"/>
    <property type="match status" value="1"/>
</dbReference>
<evidence type="ECO:0000313" key="7">
    <source>
        <dbReference type="EMBL" id="KSW12345.1"/>
    </source>
</evidence>
<evidence type="ECO:0000256" key="2">
    <source>
        <dbReference type="ARBA" id="ARBA00022705"/>
    </source>
</evidence>
<dbReference type="InterPro" id="IPR000730">
    <property type="entry name" value="Pr_cel_nuc_antig"/>
</dbReference>
<dbReference type="GO" id="GO:0006272">
    <property type="term" value="P:leading strand elongation"/>
    <property type="evidence" value="ECO:0007669"/>
    <property type="project" value="TreeGrafter"/>
</dbReference>
<evidence type="ECO:0000259" key="5">
    <source>
        <dbReference type="Pfam" id="PF00705"/>
    </source>
</evidence>
<keyword evidence="8" id="KW-1185">Reference proteome</keyword>
<dbReference type="CDD" id="cd00577">
    <property type="entry name" value="PCNA"/>
    <property type="match status" value="1"/>
</dbReference>
<dbReference type="GO" id="GO:0030337">
    <property type="term" value="F:DNA polymerase processivity factor activity"/>
    <property type="evidence" value="ECO:0007669"/>
    <property type="project" value="UniProtKB-UniRule"/>
</dbReference>
<dbReference type="Pfam" id="PF02747">
    <property type="entry name" value="PCNA_C"/>
    <property type="match status" value="1"/>
</dbReference>
<dbReference type="InterPro" id="IPR022648">
    <property type="entry name" value="Pr_cel_nuc_antig_N"/>
</dbReference>
<sequence>MTFRAVYPAATKFKYIVQSIVKVMDEIPFTATHEGLDVRTLTPDKTTMIVMRLPVTTFEEYELTEDKKTFIVPSDELNRIAKRGTRNDLVELKLDEEHRRLEVNFIDKKTGVVRSFYVPLREGVVEELSEPQVELTVTARMVADDFKNIINDAKVVSDEVEFSSYEDRMEVYAESAQKRYHGVFRVGELLISLEVEGSTPVKAKYSIDLLKASVKATSAADTVTIQYGEALPMRISFDLPSGGLLIYWVSPRI</sequence>
<keyword evidence="2 4" id="KW-0235">DNA replication</keyword>
<gene>
    <name evidence="4" type="primary">pcn</name>
    <name evidence="7" type="ORF">CF15_06285</name>
</gene>
<comment type="subunit">
    <text evidence="4">Homotrimer. The subunits circularize to form a toroid; DNA passes through its center. Replication factor C (RFC) is required to load the toroid on the DNA.</text>
</comment>
<dbReference type="STRING" id="2309.CF15_06285"/>
<proteinExistence type="inferred from homology"/>
<evidence type="ECO:0000259" key="6">
    <source>
        <dbReference type="Pfam" id="PF02747"/>
    </source>
</evidence>